<sequence length="418" mass="48139">MDMDTLTSEDVETSTDIINIEKEIERIKSLLERETDKKLEVVRLYLLMHHEVSTSIASVDDLANFLRTKDVDTDLLIGIFDVLDQTFSRGYPNFVFEYELSDGMTLAQLKDKIETGLPFEQEKSYNDSFIYIKRAGEITILDGTILKVPVTFEKYKEEMEFGGTKKKGDLDSKTTFDVVFDSVTNLSYIQCGERNQSNATHKIFQKHVTRIFKSFTPFSFSRKKSNTVVENEFQLEKQTIILLDYIEKSINQDGHEINDYLSVAFANKNQEKKVRSVRLSGNNLLDSYEVGDRVRLGDLIKSVRFQMRFKTGENSIEMVNVTIDFQATIKFQYSNLQNTLYICLINRHLIKTLNDSLNKCYKEQEVDANIKEIIARAKVRDSAFLTSVLSKVKNDINQLTLPTPDKAKVLDVINTYLT</sequence>
<comment type="caution">
    <text evidence="1">The sequence shown here is derived from an EMBL/GenBank/DDBJ whole genome shotgun (WGS) entry which is preliminary data.</text>
</comment>
<dbReference type="Proteomes" id="UP001178275">
    <property type="component" value="Unassembled WGS sequence"/>
</dbReference>
<reference evidence="1" key="1">
    <citation type="submission" date="2023-07" db="EMBL/GenBank/DDBJ databases">
        <title>Murine gut Bacillus species.</title>
        <authorList>
            <person name="Gutman E."/>
            <person name="Hashuel R."/>
            <person name="Litvak Y."/>
        </authorList>
    </citation>
    <scope>NUCLEOTIDE SEQUENCE</scope>
    <source>
        <strain evidence="1">RU293</strain>
    </source>
</reference>
<accession>A0AA90P5G6</accession>
<dbReference type="RefSeq" id="WP_305162205.1">
    <property type="nucleotide sequence ID" value="NZ_JAUUTW010000034.1"/>
</dbReference>
<organism evidence="1 2">
    <name type="scientific">Peribacillus frigoritolerans</name>
    <dbReference type="NCBI Taxonomy" id="450367"/>
    <lineage>
        <taxon>Bacteria</taxon>
        <taxon>Bacillati</taxon>
        <taxon>Bacillota</taxon>
        <taxon>Bacilli</taxon>
        <taxon>Bacillales</taxon>
        <taxon>Bacillaceae</taxon>
        <taxon>Peribacillus</taxon>
    </lineage>
</organism>
<gene>
    <name evidence="1" type="ORF">Q8G36_23550</name>
</gene>
<proteinExistence type="predicted"/>
<protein>
    <submittedName>
        <fullName evidence="1">Uncharacterized protein</fullName>
    </submittedName>
</protein>
<dbReference type="AlphaFoldDB" id="A0AA90P5G6"/>
<name>A0AA90P5G6_9BACI</name>
<dbReference type="EMBL" id="JAUUTW010000034">
    <property type="protein sequence ID" value="MDP1453924.1"/>
    <property type="molecule type" value="Genomic_DNA"/>
</dbReference>
<evidence type="ECO:0000313" key="1">
    <source>
        <dbReference type="EMBL" id="MDP1453924.1"/>
    </source>
</evidence>
<evidence type="ECO:0000313" key="2">
    <source>
        <dbReference type="Proteomes" id="UP001178275"/>
    </source>
</evidence>